<dbReference type="SUPFAM" id="SSF51351">
    <property type="entry name" value="Triosephosphate isomerase (TIM)"/>
    <property type="match status" value="1"/>
</dbReference>
<evidence type="ECO:0000313" key="8">
    <source>
        <dbReference type="EMBL" id="WZL75263.1"/>
    </source>
</evidence>
<dbReference type="CDD" id="cd00311">
    <property type="entry name" value="TIM"/>
    <property type="match status" value="1"/>
</dbReference>
<reference evidence="8 9" key="1">
    <citation type="submission" date="2023-03" db="EMBL/GenBank/DDBJ databases">
        <title>Novel Species.</title>
        <authorList>
            <person name="Ma S."/>
        </authorList>
    </citation>
    <scope>NUCLEOTIDE SEQUENCE [LARGE SCALE GENOMIC DNA]</scope>
    <source>
        <strain evidence="8 9">B11</strain>
    </source>
</reference>
<evidence type="ECO:0000256" key="4">
    <source>
        <dbReference type="ARBA" id="ARBA00023152"/>
    </source>
</evidence>
<dbReference type="Gene3D" id="3.20.20.70">
    <property type="entry name" value="Aldolase class I"/>
    <property type="match status" value="1"/>
</dbReference>
<dbReference type="PROSITE" id="PS00171">
    <property type="entry name" value="TIM_1"/>
    <property type="match status" value="1"/>
</dbReference>
<keyword evidence="4 6" id="KW-0324">Glycolysis</keyword>
<keyword evidence="9" id="KW-1185">Reference proteome</keyword>
<dbReference type="HAMAP" id="MF_00147_B">
    <property type="entry name" value="TIM_B"/>
    <property type="match status" value="1"/>
</dbReference>
<gene>
    <name evidence="6 8" type="primary">tpiA</name>
    <name evidence="8" type="ORF">QBE54_06580</name>
</gene>
<dbReference type="InterPro" id="IPR020861">
    <property type="entry name" value="Triosephosphate_isomerase_AS"/>
</dbReference>
<dbReference type="NCBIfam" id="TIGR00419">
    <property type="entry name" value="tim"/>
    <property type="match status" value="1"/>
</dbReference>
<feature type="binding site" evidence="6">
    <location>
        <begin position="234"/>
        <end position="235"/>
    </location>
    <ligand>
        <name>substrate</name>
    </ligand>
</feature>
<protein>
    <recommendedName>
        <fullName evidence="6 7">Triosephosphate isomerase</fullName>
        <shortName evidence="6">TIM</shortName>
        <shortName evidence="6">TPI</shortName>
        <ecNumber evidence="6 7">5.3.1.1</ecNumber>
    </recommendedName>
    <alternativeName>
        <fullName evidence="6">Triose-phosphate isomerase</fullName>
    </alternativeName>
</protein>
<dbReference type="GO" id="GO:0004807">
    <property type="term" value="F:triose-phosphate isomerase activity"/>
    <property type="evidence" value="ECO:0007669"/>
    <property type="project" value="UniProtKB-EC"/>
</dbReference>
<evidence type="ECO:0000256" key="7">
    <source>
        <dbReference type="RuleBase" id="RU363013"/>
    </source>
</evidence>
<feature type="binding site" evidence="6">
    <location>
        <position position="213"/>
    </location>
    <ligand>
        <name>substrate</name>
    </ligand>
</feature>
<dbReference type="InterPro" id="IPR022896">
    <property type="entry name" value="TrioseP_Isoase_bac/euk"/>
</dbReference>
<dbReference type="InterPro" id="IPR035990">
    <property type="entry name" value="TIM_sf"/>
</dbReference>
<comment type="pathway">
    <text evidence="6 7">Carbohydrate biosynthesis; gluconeogenesis.</text>
</comment>
<dbReference type="RefSeq" id="WP_369017409.1">
    <property type="nucleotide sequence ID" value="NZ_CP121689.1"/>
</dbReference>
<feature type="binding site" evidence="6">
    <location>
        <begin position="9"/>
        <end position="11"/>
    </location>
    <ligand>
        <name>substrate</name>
    </ligand>
</feature>
<keyword evidence="3 6" id="KW-0963">Cytoplasm</keyword>
<keyword evidence="2 6" id="KW-0312">Gluconeogenesis</keyword>
<comment type="similarity">
    <text evidence="1 6 7">Belongs to the triosephosphate isomerase family.</text>
</comment>
<name>A0ABZ2Y8C7_9BACT</name>
<evidence type="ECO:0000256" key="5">
    <source>
        <dbReference type="ARBA" id="ARBA00023235"/>
    </source>
</evidence>
<dbReference type="InterPro" id="IPR013785">
    <property type="entry name" value="Aldolase_TIM"/>
</dbReference>
<comment type="pathway">
    <text evidence="6 7">Carbohydrate degradation; glycolysis; D-glyceraldehyde 3-phosphate from glycerone phosphate: step 1/1.</text>
</comment>
<keyword evidence="5 6" id="KW-0413">Isomerase</keyword>
<evidence type="ECO:0000313" key="9">
    <source>
        <dbReference type="Proteomes" id="UP001461341"/>
    </source>
</evidence>
<evidence type="ECO:0000256" key="6">
    <source>
        <dbReference type="HAMAP-Rule" id="MF_00147"/>
    </source>
</evidence>
<evidence type="ECO:0000256" key="2">
    <source>
        <dbReference type="ARBA" id="ARBA00022432"/>
    </source>
</evidence>
<evidence type="ECO:0000256" key="1">
    <source>
        <dbReference type="ARBA" id="ARBA00007422"/>
    </source>
</evidence>
<feature type="binding site" evidence="6">
    <location>
        <position position="173"/>
    </location>
    <ligand>
        <name>substrate</name>
    </ligand>
</feature>
<organism evidence="8 9">
    <name type="scientific">Thermatribacter velox</name>
    <dbReference type="NCBI Taxonomy" id="3039681"/>
    <lineage>
        <taxon>Bacteria</taxon>
        <taxon>Pseudomonadati</taxon>
        <taxon>Atribacterota</taxon>
        <taxon>Atribacteria</taxon>
        <taxon>Atribacterales</taxon>
        <taxon>Thermatribacteraceae</taxon>
        <taxon>Thermatribacter</taxon>
    </lineage>
</organism>
<dbReference type="PANTHER" id="PTHR21139">
    <property type="entry name" value="TRIOSEPHOSPHATE ISOMERASE"/>
    <property type="match status" value="1"/>
</dbReference>
<dbReference type="PROSITE" id="PS51440">
    <property type="entry name" value="TIM_2"/>
    <property type="match status" value="1"/>
</dbReference>
<dbReference type="Proteomes" id="UP001461341">
    <property type="component" value="Chromosome"/>
</dbReference>
<accession>A0ABZ2Y8C7</accession>
<comment type="function">
    <text evidence="6">Involved in the gluconeogenesis. Catalyzes stereospecifically the conversion of dihydroxyacetone phosphate (DHAP) to D-glyceraldehyde-3-phosphate (G3P).</text>
</comment>
<sequence>MRIPIAAGNWKMNKTVAEASAYAEALLQELDTPGVEVIICPPFTSLYALSQKFAGSSVKLGAQNMHWELKGAFTGEISGSMLLELGCEYVILGHSERRHIFRETAEEVGKKVETALKLGLRPILCVGETLEERERGETEAILAYQLEKGIEGITTFPNVESIVIAYEPVWAIGTGKAATPQDAQEAIAFVRGKLSEQFGSEKAQQIRILYGGSVSPENVGQFVNQEDIDGTLVGGASLDAGKFLDIIKETARISGGI</sequence>
<dbReference type="InterPro" id="IPR000652">
    <property type="entry name" value="Triosephosphate_isomerase"/>
</dbReference>
<evidence type="ECO:0000256" key="3">
    <source>
        <dbReference type="ARBA" id="ARBA00022490"/>
    </source>
</evidence>
<proteinExistence type="inferred from homology"/>
<dbReference type="PANTHER" id="PTHR21139:SF42">
    <property type="entry name" value="TRIOSEPHOSPHATE ISOMERASE"/>
    <property type="match status" value="1"/>
</dbReference>
<comment type="catalytic activity">
    <reaction evidence="6 7">
        <text>D-glyceraldehyde 3-phosphate = dihydroxyacetone phosphate</text>
        <dbReference type="Rhea" id="RHEA:18585"/>
        <dbReference type="ChEBI" id="CHEBI:57642"/>
        <dbReference type="ChEBI" id="CHEBI:59776"/>
        <dbReference type="EC" id="5.3.1.1"/>
    </reaction>
</comment>
<feature type="active site" description="Proton acceptor" evidence="6">
    <location>
        <position position="167"/>
    </location>
</feature>
<comment type="subcellular location">
    <subcellularLocation>
        <location evidence="6 7">Cytoplasm</location>
    </subcellularLocation>
</comment>
<feature type="active site" description="Electrophile" evidence="6">
    <location>
        <position position="94"/>
    </location>
</feature>
<dbReference type="EC" id="5.3.1.1" evidence="6 7"/>
<comment type="subunit">
    <text evidence="6 7">Homodimer.</text>
</comment>
<dbReference type="Pfam" id="PF00121">
    <property type="entry name" value="TIM"/>
    <property type="match status" value="1"/>
</dbReference>
<dbReference type="EMBL" id="CP121689">
    <property type="protein sequence ID" value="WZL75263.1"/>
    <property type="molecule type" value="Genomic_DNA"/>
</dbReference>